<dbReference type="AlphaFoldDB" id="A0A3N8R925"/>
<evidence type="ECO:0000313" key="1">
    <source>
        <dbReference type="EMBL" id="RQT32341.1"/>
    </source>
</evidence>
<protein>
    <submittedName>
        <fullName evidence="1">Uncharacterized protein</fullName>
    </submittedName>
</protein>
<sequence>MRGERKTKLTEVQVAEIWRSADTGAALAARYDVSAMTISNIRRGKLWGSLTATLGATGLPMRQS</sequence>
<name>A0A3N8R925_9BURK</name>
<reference evidence="1 2" key="1">
    <citation type="submission" date="2018-08" db="EMBL/GenBank/DDBJ databases">
        <title>Comparative analysis of Burkholderia isolates from Puerto Rico.</title>
        <authorList>
            <person name="Hall C."/>
            <person name="Sahl J."/>
            <person name="Wagner D."/>
        </authorList>
    </citation>
    <scope>NUCLEOTIDE SEQUENCE [LARGE SCALE GENOMIC DNA]</scope>
    <source>
        <strain evidence="1 2">Bp9001</strain>
    </source>
</reference>
<dbReference type="Proteomes" id="UP000269271">
    <property type="component" value="Unassembled WGS sequence"/>
</dbReference>
<dbReference type="EMBL" id="QTQX01000005">
    <property type="protein sequence ID" value="RQT32341.1"/>
    <property type="molecule type" value="Genomic_DNA"/>
</dbReference>
<evidence type="ECO:0000313" key="2">
    <source>
        <dbReference type="Proteomes" id="UP000269271"/>
    </source>
</evidence>
<comment type="caution">
    <text evidence="1">The sequence shown here is derived from an EMBL/GenBank/DDBJ whole genome shotgun (WGS) entry which is preliminary data.</text>
</comment>
<gene>
    <name evidence="1" type="ORF">DF037_10820</name>
</gene>
<proteinExistence type="predicted"/>
<organism evidence="1 2">
    <name type="scientific">Burkholderia contaminans</name>
    <dbReference type="NCBI Taxonomy" id="488447"/>
    <lineage>
        <taxon>Bacteria</taxon>
        <taxon>Pseudomonadati</taxon>
        <taxon>Pseudomonadota</taxon>
        <taxon>Betaproteobacteria</taxon>
        <taxon>Burkholderiales</taxon>
        <taxon>Burkholderiaceae</taxon>
        <taxon>Burkholderia</taxon>
        <taxon>Burkholderia cepacia complex</taxon>
    </lineage>
</organism>
<accession>A0A3N8R925</accession>